<evidence type="ECO:0000313" key="2">
    <source>
        <dbReference type="EMBL" id="KAB1258797.1"/>
    </source>
</evidence>
<dbReference type="Proteomes" id="UP000299084">
    <property type="component" value="Unassembled WGS sequence"/>
</dbReference>
<sequence length="244" mass="27219">MTYGRSLLPHCKVSPLRTGPMTHSRLKLQHNSLRAVGRGRASRWDQRSSFLGAPAPAPASKHLLTPTSTQTQTSTPAQTPTPMQAPTLTQTATLTSTPTLTSTRRRPRPRRRPDADPDPDVDPNANVDSCADFNPYADPDPDAYSDPDADPDPDVDPTQAAVAQVSRCGKRPRAAGEAPAWPSGRITLWELWEREHWSRLFLFMTATWKNPCWMPSLNLEGVTRRIRALTTRLAHRPTRCLQRF</sequence>
<organism evidence="2 3">
    <name type="scientific">Camelus dromedarius</name>
    <name type="common">Dromedary</name>
    <name type="synonym">Arabian camel</name>
    <dbReference type="NCBI Taxonomy" id="9838"/>
    <lineage>
        <taxon>Eukaryota</taxon>
        <taxon>Metazoa</taxon>
        <taxon>Chordata</taxon>
        <taxon>Craniata</taxon>
        <taxon>Vertebrata</taxon>
        <taxon>Euteleostomi</taxon>
        <taxon>Mammalia</taxon>
        <taxon>Eutheria</taxon>
        <taxon>Laurasiatheria</taxon>
        <taxon>Artiodactyla</taxon>
        <taxon>Tylopoda</taxon>
        <taxon>Camelidae</taxon>
        <taxon>Camelus</taxon>
    </lineage>
</organism>
<name>A0A5N4CIV5_CAMDR</name>
<feature type="region of interest" description="Disordered" evidence="1">
    <location>
        <begin position="33"/>
        <end position="157"/>
    </location>
</feature>
<proteinExistence type="predicted"/>
<feature type="compositionally biased region" description="Acidic residues" evidence="1">
    <location>
        <begin position="139"/>
        <end position="155"/>
    </location>
</feature>
<protein>
    <submittedName>
        <fullName evidence="2">Uncharacterized protein</fullName>
    </submittedName>
</protein>
<keyword evidence="3" id="KW-1185">Reference proteome</keyword>
<reference evidence="2 3" key="1">
    <citation type="journal article" date="2019" name="Mol. Ecol. Resour.">
        <title>Improving Illumina assemblies with Hi-C and long reads: an example with the North African dromedary.</title>
        <authorList>
            <person name="Elbers J.P."/>
            <person name="Rogers M.F."/>
            <person name="Perelman P.L."/>
            <person name="Proskuryakova A.A."/>
            <person name="Serdyukova N.A."/>
            <person name="Johnson W.E."/>
            <person name="Horin P."/>
            <person name="Corander J."/>
            <person name="Murphy D."/>
            <person name="Burger P.A."/>
        </authorList>
    </citation>
    <scope>NUCLEOTIDE SEQUENCE [LARGE SCALE GENOMIC DNA]</scope>
    <source>
        <strain evidence="2">Drom800</strain>
        <tissue evidence="2">Blood</tissue>
    </source>
</reference>
<evidence type="ECO:0000256" key="1">
    <source>
        <dbReference type="SAM" id="MobiDB-lite"/>
    </source>
</evidence>
<accession>A0A5N4CIV5</accession>
<dbReference type="AlphaFoldDB" id="A0A5N4CIV5"/>
<evidence type="ECO:0000313" key="3">
    <source>
        <dbReference type="Proteomes" id="UP000299084"/>
    </source>
</evidence>
<gene>
    <name evidence="2" type="ORF">Cadr_000023121</name>
</gene>
<comment type="caution">
    <text evidence="2">The sequence shown here is derived from an EMBL/GenBank/DDBJ whole genome shotgun (WGS) entry which is preliminary data.</text>
</comment>
<dbReference type="EMBL" id="JWIN03000023">
    <property type="protein sequence ID" value="KAB1258797.1"/>
    <property type="molecule type" value="Genomic_DNA"/>
</dbReference>
<feature type="compositionally biased region" description="Low complexity" evidence="1">
    <location>
        <begin position="64"/>
        <end position="102"/>
    </location>
</feature>